<keyword evidence="3 6" id="KW-0812">Transmembrane</keyword>
<evidence type="ECO:0000256" key="1">
    <source>
        <dbReference type="ARBA" id="ARBA00004167"/>
    </source>
</evidence>
<comment type="subcellular location">
    <subcellularLocation>
        <location evidence="1">Membrane</location>
        <topology evidence="1">Single-pass membrane protein</topology>
    </subcellularLocation>
</comment>
<dbReference type="PANTHER" id="PTHR34478">
    <property type="entry name" value="PROTEIN LEMA"/>
    <property type="match status" value="1"/>
</dbReference>
<evidence type="ECO:0000256" key="3">
    <source>
        <dbReference type="ARBA" id="ARBA00022692"/>
    </source>
</evidence>
<dbReference type="InterPro" id="IPR023353">
    <property type="entry name" value="LemA-like_dom_sf"/>
</dbReference>
<name>A0A1T5ATN1_9FIRM</name>
<dbReference type="SUPFAM" id="SSF140478">
    <property type="entry name" value="LemA-like"/>
    <property type="match status" value="1"/>
</dbReference>
<dbReference type="Pfam" id="PF04011">
    <property type="entry name" value="LemA"/>
    <property type="match status" value="1"/>
</dbReference>
<gene>
    <name evidence="7" type="ORF">SAMN02745120_1178</name>
</gene>
<proteinExistence type="inferred from homology"/>
<evidence type="ECO:0000256" key="5">
    <source>
        <dbReference type="ARBA" id="ARBA00023136"/>
    </source>
</evidence>
<dbReference type="EMBL" id="FUYN01000002">
    <property type="protein sequence ID" value="SKB38275.1"/>
    <property type="molecule type" value="Genomic_DNA"/>
</dbReference>
<evidence type="ECO:0000256" key="6">
    <source>
        <dbReference type="SAM" id="Phobius"/>
    </source>
</evidence>
<reference evidence="8" key="1">
    <citation type="submission" date="2017-02" db="EMBL/GenBank/DDBJ databases">
        <authorList>
            <person name="Varghese N."/>
            <person name="Submissions S."/>
        </authorList>
    </citation>
    <scope>NUCLEOTIDE SEQUENCE [LARGE SCALE GENOMIC DNA]</scope>
    <source>
        <strain evidence="8">ATCC 35199</strain>
    </source>
</reference>
<dbReference type="Proteomes" id="UP000243406">
    <property type="component" value="Unassembled WGS sequence"/>
</dbReference>
<dbReference type="InterPro" id="IPR007156">
    <property type="entry name" value="MamQ_LemA"/>
</dbReference>
<feature type="transmembrane region" description="Helical" evidence="6">
    <location>
        <begin position="5"/>
        <end position="24"/>
    </location>
</feature>
<comment type="similarity">
    <text evidence="2">Belongs to the LemA family.</text>
</comment>
<accession>A0A1T5ATN1</accession>
<keyword evidence="4 6" id="KW-1133">Transmembrane helix</keyword>
<dbReference type="PANTHER" id="PTHR34478:SF2">
    <property type="entry name" value="MEMBRANE PROTEIN"/>
    <property type="match status" value="1"/>
</dbReference>
<sequence>MKKGILGVIIALVVIAGLLVMPLIGSYNNLVTLSENADQQWANVETVLQRRYDLIPNLVESVKGAMAQEQEVFGKIADARAAMAGASTVDEQVEASNQLEGALGRLLVVMENYPELRSNDNVTRLMDELAGTENRISVERGRYNETVADYNRKIKRFPTVIIAGMMGFDERAYFEAADGAETAPKVDLTNP</sequence>
<dbReference type="Gene3D" id="1.20.1440.20">
    <property type="entry name" value="LemA-like domain"/>
    <property type="match status" value="1"/>
</dbReference>
<dbReference type="RefSeq" id="WP_079589089.1">
    <property type="nucleotide sequence ID" value="NZ_FUYN01000002.1"/>
</dbReference>
<dbReference type="AlphaFoldDB" id="A0A1T5ATN1"/>
<dbReference type="GO" id="GO:0016020">
    <property type="term" value="C:membrane"/>
    <property type="evidence" value="ECO:0007669"/>
    <property type="project" value="UniProtKB-SubCell"/>
</dbReference>
<evidence type="ECO:0000256" key="4">
    <source>
        <dbReference type="ARBA" id="ARBA00022989"/>
    </source>
</evidence>
<organism evidence="7 8">
    <name type="scientific">Acetoanaerobium noterae</name>
    <dbReference type="NCBI Taxonomy" id="745369"/>
    <lineage>
        <taxon>Bacteria</taxon>
        <taxon>Bacillati</taxon>
        <taxon>Bacillota</taxon>
        <taxon>Clostridia</taxon>
        <taxon>Peptostreptococcales</taxon>
        <taxon>Filifactoraceae</taxon>
        <taxon>Acetoanaerobium</taxon>
    </lineage>
</organism>
<dbReference type="OrthoDB" id="9804152at2"/>
<evidence type="ECO:0000256" key="2">
    <source>
        <dbReference type="ARBA" id="ARBA00008854"/>
    </source>
</evidence>
<protein>
    <submittedName>
        <fullName evidence="7">LemA protein</fullName>
    </submittedName>
</protein>
<evidence type="ECO:0000313" key="7">
    <source>
        <dbReference type="EMBL" id="SKB38275.1"/>
    </source>
</evidence>
<keyword evidence="8" id="KW-1185">Reference proteome</keyword>
<keyword evidence="5 6" id="KW-0472">Membrane</keyword>
<evidence type="ECO:0000313" key="8">
    <source>
        <dbReference type="Proteomes" id="UP000243406"/>
    </source>
</evidence>